<dbReference type="AlphaFoldDB" id="U1NCW6"/>
<evidence type="ECO:0000313" key="2">
    <source>
        <dbReference type="Proteomes" id="UP000030710"/>
    </source>
</evidence>
<dbReference type="HOGENOM" id="CLU_2597635_0_0_2"/>
<gene>
    <name evidence="1" type="ORF">J07HQW2_01222</name>
</gene>
<name>U1NCW6_9EURY</name>
<accession>U1NCW6</accession>
<reference evidence="1 2" key="1">
    <citation type="journal article" date="2013" name="PLoS ONE">
        <title>Assembly-driven community genomics of a hypersaline microbial ecosystem.</title>
        <authorList>
            <person name="Podell S."/>
            <person name="Ugalde J.A."/>
            <person name="Narasingarao P."/>
            <person name="Banfield J.F."/>
            <person name="Heidelberg K.B."/>
            <person name="Allen E.E."/>
        </authorList>
    </citation>
    <scope>NUCLEOTIDE SEQUENCE [LARGE SCALE GENOMIC DNA]</scope>
    <source>
        <strain evidence="2">J07HQW2</strain>
    </source>
</reference>
<proteinExistence type="predicted"/>
<protein>
    <submittedName>
        <fullName evidence="1">Uncharacterized protein</fullName>
    </submittedName>
</protein>
<dbReference type="EMBL" id="KE356561">
    <property type="protein sequence ID" value="ERG94780.1"/>
    <property type="molecule type" value="Genomic_DNA"/>
</dbReference>
<evidence type="ECO:0000313" key="1">
    <source>
        <dbReference type="EMBL" id="ERG94780.1"/>
    </source>
</evidence>
<dbReference type="Proteomes" id="UP000030710">
    <property type="component" value="Unassembled WGS sequence"/>
</dbReference>
<sequence>MPDSPRGGEFLCVTMTPATVVPSARAIAAVFAASRMEATAGVVTTITMSATQDGRAASEPALAGQCVRISRIDIVRFRQ</sequence>
<organism evidence="1 2">
    <name type="scientific">Haloquadratum walsbyi J07HQW2</name>
    <dbReference type="NCBI Taxonomy" id="1238425"/>
    <lineage>
        <taxon>Archaea</taxon>
        <taxon>Methanobacteriati</taxon>
        <taxon>Methanobacteriota</taxon>
        <taxon>Stenosarchaea group</taxon>
        <taxon>Halobacteria</taxon>
        <taxon>Halobacteriales</taxon>
        <taxon>Haloferacaceae</taxon>
        <taxon>Haloquadratum</taxon>
    </lineage>
</organism>